<keyword evidence="3" id="KW-0732">Signal</keyword>
<protein>
    <submittedName>
        <fullName evidence="13">Uncharacterized protein</fullName>
    </submittedName>
</protein>
<dbReference type="GO" id="GO:0006508">
    <property type="term" value="P:proteolysis"/>
    <property type="evidence" value="ECO:0007669"/>
    <property type="project" value="UniProtKB-KW"/>
</dbReference>
<dbReference type="InterPro" id="IPR007856">
    <property type="entry name" value="SapB_1"/>
</dbReference>
<dbReference type="PRINTS" id="PR00792">
    <property type="entry name" value="PEPSIN"/>
</dbReference>
<evidence type="ECO:0000256" key="7">
    <source>
        <dbReference type="ARBA" id="ARBA00023157"/>
    </source>
</evidence>
<dbReference type="FunFam" id="2.40.70.10:FF:000009">
    <property type="entry name" value="Aspartic proteinase A1"/>
    <property type="match status" value="1"/>
</dbReference>
<dbReference type="InterPro" id="IPR001969">
    <property type="entry name" value="Aspartic_peptidase_AS"/>
</dbReference>
<dbReference type="PANTHER" id="PTHR47966:SF20">
    <property type="entry name" value="ASPARTIC PROTEINASE-LIKE"/>
    <property type="match status" value="1"/>
</dbReference>
<name>A0ABC8U393_9AQUA</name>
<dbReference type="AlphaFoldDB" id="A0ABC8U393"/>
<dbReference type="InterPro" id="IPR008138">
    <property type="entry name" value="SapB_2"/>
</dbReference>
<evidence type="ECO:0000256" key="4">
    <source>
        <dbReference type="ARBA" id="ARBA00022750"/>
    </source>
</evidence>
<dbReference type="PROSITE" id="PS00141">
    <property type="entry name" value="ASP_PROTEASE"/>
    <property type="match status" value="2"/>
</dbReference>
<dbReference type="InterPro" id="IPR001461">
    <property type="entry name" value="Aspartic_peptidase_A1"/>
</dbReference>
<keyword evidence="5 10" id="KW-0378">Hydrolase</keyword>
<dbReference type="Pfam" id="PF05184">
    <property type="entry name" value="SapB_1"/>
    <property type="match status" value="1"/>
</dbReference>
<feature type="disulfide bond" evidence="9">
    <location>
        <begin position="124"/>
        <end position="130"/>
    </location>
</feature>
<feature type="domain" description="Peptidase A1" evidence="12">
    <location>
        <begin position="93"/>
        <end position="509"/>
    </location>
</feature>
<feature type="domain" description="Saposin B-type" evidence="11">
    <location>
        <begin position="323"/>
        <end position="363"/>
    </location>
</feature>
<evidence type="ECO:0000256" key="3">
    <source>
        <dbReference type="ARBA" id="ARBA00022729"/>
    </source>
</evidence>
<keyword evidence="2 10" id="KW-0645">Protease</keyword>
<proteinExistence type="inferred from homology"/>
<evidence type="ECO:0000256" key="9">
    <source>
        <dbReference type="PIRSR" id="PIRSR601461-2"/>
    </source>
</evidence>
<keyword evidence="7 9" id="KW-1015">Disulfide bond</keyword>
<sequence length="512" mass="56520">MAVFADRVLVSMGIKLLLLTICLCDSICTFAYHVSSDGLVRIGLKRRHLDIDSINAARIKEVMHAKSPADINSNFDCPKEDFVYLKNYLDTQYYGEIGIGSPPQHFSVVFDTGSSNLWVPSSKCYFSIACYIHNKYRSRLSSTYTKIGKSCKIPYGSGSIHGFFSQDNTEVGDIVIRDQVFAEVSREGFFTFLLARFDGILGLGFQDRAVGRVTPVWYNMVLQGLVSKQIFSFWLNRDPKSPTGGEIIFGGVDWTHFRGDHIFVPVTRNGYWQIEVGDILIANNSTGLCEGGCAAIVDSGTSFLAGPTTIVAQINHAIGADGIVSIECKNAVTTYGDSIWAFLISGLQPEKVCFEVGLCLYDESQAIRSSIKMVGRSQKRSESAVCTLCEMIVFWIQVELKKQKTKEKVLKYVDELCEKLPNPGGKSFINCDNIATMPFVSFTIGDKSFPLSPEQYTIRVEGKCSTVCLSGFTALDVPSPQGSLWVLGNIFMGAYHTVFDFGNLRVGFAQSA</sequence>
<comment type="similarity">
    <text evidence="1 10">Belongs to the peptidase A1 family.</text>
</comment>
<evidence type="ECO:0000256" key="8">
    <source>
        <dbReference type="ARBA" id="ARBA00023180"/>
    </source>
</evidence>
<dbReference type="InterPro" id="IPR011001">
    <property type="entry name" value="Saposin-like"/>
</dbReference>
<dbReference type="Gene3D" id="2.40.70.10">
    <property type="entry name" value="Acid Proteases"/>
    <property type="match status" value="2"/>
</dbReference>
<evidence type="ECO:0000259" key="11">
    <source>
        <dbReference type="PROSITE" id="PS50015"/>
    </source>
</evidence>
<evidence type="ECO:0000256" key="2">
    <source>
        <dbReference type="ARBA" id="ARBA00022670"/>
    </source>
</evidence>
<dbReference type="InterPro" id="IPR008139">
    <property type="entry name" value="SaposinB_dom"/>
</dbReference>
<evidence type="ECO:0000313" key="13">
    <source>
        <dbReference type="EMBL" id="CAK9175775.1"/>
    </source>
</evidence>
<dbReference type="Pfam" id="PF03489">
    <property type="entry name" value="SapB_2"/>
    <property type="match status" value="1"/>
</dbReference>
<dbReference type="PANTHER" id="PTHR47966">
    <property type="entry name" value="BETA-SITE APP-CLEAVING ENZYME, ISOFORM A-RELATED"/>
    <property type="match status" value="1"/>
</dbReference>
<feature type="domain" description="Saposin B-type" evidence="11">
    <location>
        <begin position="382"/>
        <end position="423"/>
    </location>
</feature>
<dbReference type="InterPro" id="IPR021109">
    <property type="entry name" value="Peptidase_aspartic_dom_sf"/>
</dbReference>
<dbReference type="SUPFAM" id="SSF50630">
    <property type="entry name" value="Acid proteases"/>
    <property type="match status" value="1"/>
</dbReference>
<dbReference type="Proteomes" id="UP001642360">
    <property type="component" value="Unassembled WGS sequence"/>
</dbReference>
<comment type="caution">
    <text evidence="13">The sequence shown here is derived from an EMBL/GenBank/DDBJ whole genome shotgun (WGS) entry which is preliminary data.</text>
</comment>
<dbReference type="GO" id="GO:0004190">
    <property type="term" value="F:aspartic-type endopeptidase activity"/>
    <property type="evidence" value="ECO:0007669"/>
    <property type="project" value="UniProtKB-KW"/>
</dbReference>
<evidence type="ECO:0000256" key="6">
    <source>
        <dbReference type="ARBA" id="ARBA00023145"/>
    </source>
</evidence>
<keyword evidence="4 10" id="KW-0064">Aspartyl protease</keyword>
<keyword evidence="8" id="KW-0325">Glycoprotein</keyword>
<accession>A0ABC8U393</accession>
<evidence type="ECO:0000259" key="12">
    <source>
        <dbReference type="PROSITE" id="PS51767"/>
    </source>
</evidence>
<dbReference type="PROSITE" id="PS51767">
    <property type="entry name" value="PEPTIDASE_A1"/>
    <property type="match status" value="1"/>
</dbReference>
<dbReference type="PROSITE" id="PS50015">
    <property type="entry name" value="SAP_B"/>
    <property type="match status" value="2"/>
</dbReference>
<evidence type="ECO:0000256" key="10">
    <source>
        <dbReference type="RuleBase" id="RU000454"/>
    </source>
</evidence>
<reference evidence="13 14" key="1">
    <citation type="submission" date="2024-02" db="EMBL/GenBank/DDBJ databases">
        <authorList>
            <person name="Vignale AGUSTIN F."/>
            <person name="Sosa J E."/>
            <person name="Modenutti C."/>
        </authorList>
    </citation>
    <scope>NUCLEOTIDE SEQUENCE [LARGE SCALE GENOMIC DNA]</scope>
</reference>
<keyword evidence="14" id="KW-1185">Reference proteome</keyword>
<evidence type="ECO:0000256" key="1">
    <source>
        <dbReference type="ARBA" id="ARBA00007447"/>
    </source>
</evidence>
<dbReference type="EMBL" id="CAUOFW020006710">
    <property type="protein sequence ID" value="CAK9175775.1"/>
    <property type="molecule type" value="Genomic_DNA"/>
</dbReference>
<gene>
    <name evidence="13" type="ORF">ILEXP_LOCUS45585</name>
</gene>
<dbReference type="Gene3D" id="1.10.225.10">
    <property type="entry name" value="Saposin-like"/>
    <property type="match status" value="1"/>
</dbReference>
<evidence type="ECO:0000256" key="5">
    <source>
        <dbReference type="ARBA" id="ARBA00022801"/>
    </source>
</evidence>
<dbReference type="Pfam" id="PF00026">
    <property type="entry name" value="Asp"/>
    <property type="match status" value="1"/>
</dbReference>
<evidence type="ECO:0000313" key="14">
    <source>
        <dbReference type="Proteomes" id="UP001642360"/>
    </source>
</evidence>
<organism evidence="13 14">
    <name type="scientific">Ilex paraguariensis</name>
    <name type="common">yerba mate</name>
    <dbReference type="NCBI Taxonomy" id="185542"/>
    <lineage>
        <taxon>Eukaryota</taxon>
        <taxon>Viridiplantae</taxon>
        <taxon>Streptophyta</taxon>
        <taxon>Embryophyta</taxon>
        <taxon>Tracheophyta</taxon>
        <taxon>Spermatophyta</taxon>
        <taxon>Magnoliopsida</taxon>
        <taxon>eudicotyledons</taxon>
        <taxon>Gunneridae</taxon>
        <taxon>Pentapetalae</taxon>
        <taxon>asterids</taxon>
        <taxon>campanulids</taxon>
        <taxon>Aquifoliales</taxon>
        <taxon>Aquifoliaceae</taxon>
        <taxon>Ilex</taxon>
    </lineage>
</organism>
<dbReference type="SUPFAM" id="SSF47862">
    <property type="entry name" value="Saposin"/>
    <property type="match status" value="1"/>
</dbReference>
<keyword evidence="6" id="KW-0865">Zymogen</keyword>
<dbReference type="InterPro" id="IPR033121">
    <property type="entry name" value="PEPTIDASE_A1"/>
</dbReference>